<dbReference type="EMBL" id="CP029550">
    <property type="protein sequence ID" value="AWN43327.1"/>
    <property type="molecule type" value="Genomic_DNA"/>
</dbReference>
<dbReference type="InterPro" id="IPR036514">
    <property type="entry name" value="SGNH_hydro_sf"/>
</dbReference>
<dbReference type="Pfam" id="PF13472">
    <property type="entry name" value="Lipase_GDSL_2"/>
    <property type="match status" value="1"/>
</dbReference>
<dbReference type="GO" id="GO:0004622">
    <property type="term" value="F:phosphatidylcholine lysophospholipase activity"/>
    <property type="evidence" value="ECO:0007669"/>
    <property type="project" value="TreeGrafter"/>
</dbReference>
<organism evidence="2 3">
    <name type="scientific">Methylobacterium durans</name>
    <dbReference type="NCBI Taxonomy" id="2202825"/>
    <lineage>
        <taxon>Bacteria</taxon>
        <taxon>Pseudomonadati</taxon>
        <taxon>Pseudomonadota</taxon>
        <taxon>Alphaproteobacteria</taxon>
        <taxon>Hyphomicrobiales</taxon>
        <taxon>Methylobacteriaceae</taxon>
        <taxon>Methylobacterium</taxon>
    </lineage>
</organism>
<dbReference type="Gene3D" id="3.40.50.1110">
    <property type="entry name" value="SGNH hydrolase"/>
    <property type="match status" value="1"/>
</dbReference>
<dbReference type="KEGG" id="mets:DK389_25995"/>
<dbReference type="PANTHER" id="PTHR30383">
    <property type="entry name" value="THIOESTERASE 1/PROTEASE 1/LYSOPHOSPHOLIPASE L1"/>
    <property type="match status" value="1"/>
</dbReference>
<evidence type="ECO:0000313" key="3">
    <source>
        <dbReference type="Proteomes" id="UP000245926"/>
    </source>
</evidence>
<proteinExistence type="predicted"/>
<dbReference type="RefSeq" id="WP_109894023.1">
    <property type="nucleotide sequence ID" value="NZ_CP029550.1"/>
</dbReference>
<keyword evidence="3" id="KW-1185">Reference proteome</keyword>
<dbReference type="Proteomes" id="UP000245926">
    <property type="component" value="Chromosome"/>
</dbReference>
<evidence type="ECO:0000313" key="2">
    <source>
        <dbReference type="EMBL" id="AWN43327.1"/>
    </source>
</evidence>
<dbReference type="PANTHER" id="PTHR30383:SF5">
    <property type="entry name" value="SGNH HYDROLASE-TYPE ESTERASE DOMAIN-CONTAINING PROTEIN"/>
    <property type="match status" value="1"/>
</dbReference>
<dbReference type="OrthoDB" id="9794725at2"/>
<name>A0A2U8WB14_9HYPH</name>
<accession>A0A2U8WB14</accession>
<reference evidence="3" key="1">
    <citation type="submission" date="2018-05" db="EMBL/GenBank/DDBJ databases">
        <title>Complete Genome Sequence of Methylobacterium sp. 17SD2-17.</title>
        <authorList>
            <person name="Srinivasan S."/>
        </authorList>
    </citation>
    <scope>NUCLEOTIDE SEQUENCE [LARGE SCALE GENOMIC DNA]</scope>
    <source>
        <strain evidence="3">17SD2-17</strain>
    </source>
</reference>
<protein>
    <submittedName>
        <fullName evidence="2">GDSL family lipase</fullName>
    </submittedName>
</protein>
<evidence type="ECO:0000259" key="1">
    <source>
        <dbReference type="Pfam" id="PF13472"/>
    </source>
</evidence>
<dbReference type="SUPFAM" id="SSF52266">
    <property type="entry name" value="SGNH hydrolase"/>
    <property type="match status" value="1"/>
</dbReference>
<feature type="domain" description="SGNH hydrolase-type esterase" evidence="1">
    <location>
        <begin position="12"/>
        <end position="175"/>
    </location>
</feature>
<gene>
    <name evidence="2" type="ORF">DK389_25995</name>
</gene>
<dbReference type="InterPro" id="IPR051532">
    <property type="entry name" value="Ester_Hydrolysis_Enzymes"/>
</dbReference>
<dbReference type="InterPro" id="IPR013830">
    <property type="entry name" value="SGNH_hydro"/>
</dbReference>
<sequence>MTVEGVPRPIVFIGDSITEGWGDARPGLFAAHGFVNRGVGGETSGRIRARFRADLVAAAARGVHLMCGINDIAEVEGPVPLGRVQDNITAMVAQARDLGLPVWLGSVTPAAAIAWNPEIMPGPAIAILNAWLKDLAATEDARFADYHGVLATPSGALRPEFGTDGVHLSDAGYRAIEPVLLAALHGRDRAS</sequence>
<dbReference type="AlphaFoldDB" id="A0A2U8WB14"/>